<dbReference type="OrthoDB" id="2754621at2759"/>
<dbReference type="Pfam" id="PF12937">
    <property type="entry name" value="F-box-like"/>
    <property type="match status" value="1"/>
</dbReference>
<evidence type="ECO:0000259" key="1">
    <source>
        <dbReference type="PROSITE" id="PS50181"/>
    </source>
</evidence>
<dbReference type="InterPro" id="IPR001810">
    <property type="entry name" value="F-box_dom"/>
</dbReference>
<proteinExistence type="predicted"/>
<reference evidence="2 3" key="1">
    <citation type="submission" date="2016-10" db="EMBL/GenBank/DDBJ databases">
        <title>Genome sequence of the basidiomycete white-rot fungus Trametes pubescens.</title>
        <authorList>
            <person name="Makela M.R."/>
            <person name="Granchi Z."/>
            <person name="Peng M."/>
            <person name="De Vries R.P."/>
            <person name="Grigoriev I."/>
            <person name="Riley R."/>
            <person name="Hilden K."/>
        </authorList>
    </citation>
    <scope>NUCLEOTIDE SEQUENCE [LARGE SCALE GENOMIC DNA]</scope>
    <source>
        <strain evidence="2 3">FBCC735</strain>
    </source>
</reference>
<dbReference type="Gene3D" id="1.20.1280.50">
    <property type="match status" value="1"/>
</dbReference>
<dbReference type="Proteomes" id="UP000184267">
    <property type="component" value="Unassembled WGS sequence"/>
</dbReference>
<dbReference type="SUPFAM" id="SSF81383">
    <property type="entry name" value="F-box domain"/>
    <property type="match status" value="1"/>
</dbReference>
<feature type="domain" description="F-box" evidence="1">
    <location>
        <begin position="27"/>
        <end position="80"/>
    </location>
</feature>
<dbReference type="AlphaFoldDB" id="A0A1M2V994"/>
<organism evidence="2 3">
    <name type="scientific">Trametes pubescens</name>
    <name type="common">White-rot fungus</name>
    <dbReference type="NCBI Taxonomy" id="154538"/>
    <lineage>
        <taxon>Eukaryota</taxon>
        <taxon>Fungi</taxon>
        <taxon>Dikarya</taxon>
        <taxon>Basidiomycota</taxon>
        <taxon>Agaricomycotina</taxon>
        <taxon>Agaricomycetes</taxon>
        <taxon>Polyporales</taxon>
        <taxon>Polyporaceae</taxon>
        <taxon>Trametes</taxon>
    </lineage>
</organism>
<dbReference type="InterPro" id="IPR036047">
    <property type="entry name" value="F-box-like_dom_sf"/>
</dbReference>
<dbReference type="OMA" id="RTFTYHA"/>
<sequence>MGCAPVEQLRRDPMIRFRSLQASCNARRPINKLPTEILTEIFANALDEGIDNPYLLQDLSQVCSQWRNIIAASPLLYRSFRVENPMLTARHLRRSRGLPLDVDICDVTFDVPRTVALMNSVSILGPQLDRVRSLSVTSHSSKMSAWVLGMLEDFPHRKLTSLSLALTRREGPVSLHLPDSKEAEGTLRGLTSLRLCNLNIERALCEPSDLQDGRQDGRISFSLRRLELEFTIAPPPTNATLIHLLSRCPQLEDLTLRSAHPIAFERKSEDGECLPMCRLSRLRTFTYHAPNFKTLADIIRHIEPDVSRMPKFDLSFPMADKAVAALLCRPSDNGKRTYKLACMGQSLLRIDVRFSREQLQILGSYKKEHTTSGPDVKLALASDVLVGTTLEPSLFFWSWPIKDVSNVKVLSFHLYGAFDVPADQAHWASLLRPLRSLSTLVLAGAWWIDVYQLFKALDSALPDNSLVCPNLATVELYDTIGYRKLPGPGRKSTAIDALMSFARCNTLEILVR</sequence>
<accession>A0A1M2V994</accession>
<dbReference type="PROSITE" id="PS50181">
    <property type="entry name" value="FBOX"/>
    <property type="match status" value="1"/>
</dbReference>
<keyword evidence="3" id="KW-1185">Reference proteome</keyword>
<gene>
    <name evidence="2" type="ORF">TRAPUB_5245</name>
</gene>
<name>A0A1M2V994_TRAPU</name>
<protein>
    <recommendedName>
        <fullName evidence="1">F-box domain-containing protein</fullName>
    </recommendedName>
</protein>
<dbReference type="STRING" id="154538.A0A1M2V994"/>
<evidence type="ECO:0000313" key="2">
    <source>
        <dbReference type="EMBL" id="OJT04093.1"/>
    </source>
</evidence>
<evidence type="ECO:0000313" key="3">
    <source>
        <dbReference type="Proteomes" id="UP000184267"/>
    </source>
</evidence>
<comment type="caution">
    <text evidence="2">The sequence shown here is derived from an EMBL/GenBank/DDBJ whole genome shotgun (WGS) entry which is preliminary data.</text>
</comment>
<dbReference type="EMBL" id="MNAD01001560">
    <property type="protein sequence ID" value="OJT04093.1"/>
    <property type="molecule type" value="Genomic_DNA"/>
</dbReference>